<feature type="signal peptide" evidence="1">
    <location>
        <begin position="1"/>
        <end position="22"/>
    </location>
</feature>
<proteinExistence type="predicted"/>
<accession>A0AAJ5WNA8</accession>
<name>A0AAJ5WNA8_9BACT</name>
<dbReference type="AlphaFoldDB" id="A0AAJ5WNA8"/>
<evidence type="ECO:0000313" key="3">
    <source>
        <dbReference type="Proteomes" id="UP001220610"/>
    </source>
</evidence>
<evidence type="ECO:0000256" key="1">
    <source>
        <dbReference type="SAM" id="SignalP"/>
    </source>
</evidence>
<keyword evidence="1" id="KW-0732">Signal</keyword>
<feature type="chain" id="PRO_5042550715" evidence="1">
    <location>
        <begin position="23"/>
        <end position="196"/>
    </location>
</feature>
<dbReference type="EMBL" id="CP119311">
    <property type="protein sequence ID" value="WEK33747.1"/>
    <property type="molecule type" value="Genomic_DNA"/>
</dbReference>
<dbReference type="Proteomes" id="UP001220610">
    <property type="component" value="Chromosome"/>
</dbReference>
<reference evidence="2" key="1">
    <citation type="submission" date="2023-03" db="EMBL/GenBank/DDBJ databases">
        <title>Andean soil-derived lignocellulolytic bacterial consortium as a source of novel taxa and putative plastic-active enzymes.</title>
        <authorList>
            <person name="Diaz-Garcia L."/>
            <person name="Chuvochina M."/>
            <person name="Feuerriegel G."/>
            <person name="Bunk B."/>
            <person name="Sproer C."/>
            <person name="Streit W.R."/>
            <person name="Rodriguez L.M."/>
            <person name="Overmann J."/>
            <person name="Jimenez D.J."/>
        </authorList>
    </citation>
    <scope>NUCLEOTIDE SEQUENCE</scope>
    <source>
        <strain evidence="2">MAG 7</strain>
    </source>
</reference>
<organism evidence="2 3">
    <name type="scientific">Candidatus Pseudobacter hemicellulosilyticus</name>
    <dbReference type="NCBI Taxonomy" id="3121375"/>
    <lineage>
        <taxon>Bacteria</taxon>
        <taxon>Pseudomonadati</taxon>
        <taxon>Bacteroidota</taxon>
        <taxon>Chitinophagia</taxon>
        <taxon>Chitinophagales</taxon>
        <taxon>Chitinophagaceae</taxon>
        <taxon>Pseudobacter</taxon>
    </lineage>
</organism>
<evidence type="ECO:0000313" key="2">
    <source>
        <dbReference type="EMBL" id="WEK33747.1"/>
    </source>
</evidence>
<protein>
    <submittedName>
        <fullName evidence="2">Uncharacterized protein</fullName>
    </submittedName>
</protein>
<sequence length="196" mass="22571">MKNVATLIVAVMVMFTSHAQLALLNKSANPGFGKAVEYVLGDFPYNYKHITGDLLLSEGYWSQFQSTVLLPGAESCTISHYHSGLDTTASWQALMYRAPDFKEAAKEYRRLFHQLKGCRLRMVDGSAYFLDGQLDPPGEDADFIISMLKLQTADERFREFKVELELQYKMDFQEWVISINMVSRKKDEDMRPDWMD</sequence>
<gene>
    <name evidence="2" type="ORF">P0Y53_14745</name>
</gene>